<evidence type="ECO:0000313" key="3">
    <source>
        <dbReference type="Proteomes" id="UP000024635"/>
    </source>
</evidence>
<evidence type="ECO:0000256" key="1">
    <source>
        <dbReference type="SAM" id="MobiDB-lite"/>
    </source>
</evidence>
<protein>
    <submittedName>
        <fullName evidence="2">Uncharacterized protein</fullName>
    </submittedName>
</protein>
<gene>
    <name evidence="2" type="primary">Acey_s0015.g2520</name>
    <name evidence="2" type="ORF">Y032_0015g2520</name>
</gene>
<proteinExistence type="predicted"/>
<dbReference type="EMBL" id="JARK01001351">
    <property type="protein sequence ID" value="EYC23205.1"/>
    <property type="molecule type" value="Genomic_DNA"/>
</dbReference>
<dbReference type="Proteomes" id="UP000024635">
    <property type="component" value="Unassembled WGS sequence"/>
</dbReference>
<evidence type="ECO:0000313" key="2">
    <source>
        <dbReference type="EMBL" id="EYC23205.1"/>
    </source>
</evidence>
<dbReference type="AlphaFoldDB" id="A0A016V6Z1"/>
<comment type="caution">
    <text evidence="2">The sequence shown here is derived from an EMBL/GenBank/DDBJ whole genome shotgun (WGS) entry which is preliminary data.</text>
</comment>
<reference evidence="3" key="1">
    <citation type="journal article" date="2015" name="Nat. Genet.">
        <title>The genome and transcriptome of the zoonotic hookworm Ancylostoma ceylanicum identify infection-specific gene families.</title>
        <authorList>
            <person name="Schwarz E.M."/>
            <person name="Hu Y."/>
            <person name="Antoshechkin I."/>
            <person name="Miller M.M."/>
            <person name="Sternberg P.W."/>
            <person name="Aroian R.V."/>
        </authorList>
    </citation>
    <scope>NUCLEOTIDE SEQUENCE</scope>
    <source>
        <strain evidence="3">HY135</strain>
    </source>
</reference>
<name>A0A016V6Z1_9BILA</name>
<feature type="region of interest" description="Disordered" evidence="1">
    <location>
        <begin position="11"/>
        <end position="36"/>
    </location>
</feature>
<sequence>MGLIALSRKMADQEANNVPPAQHEQQGAGSAAHPAEQNVPQGAVGANHQAAPRPPRGGLDRYLVCASNGAPMFRRGVLDTRENVHAWLGSRLVFGKLIFKAVNIEPFAGAFDAEEVIMYGHILCYGKMLSEGGATGFTPGSLRDRRLLLIGEIMTPVKQTGMDLPMDEARAAYIGAVSALRTDTNITYMCEATRERYIASGATEAEWTEHPLSMATARKMMDYFVSTHFTQLPLSPVAMLTYAFVAMAKRGTISDDFRTQSYRRHQTRRRSRYYNVIGGD</sequence>
<keyword evidence="3" id="KW-1185">Reference proteome</keyword>
<organism evidence="2 3">
    <name type="scientific">Ancylostoma ceylanicum</name>
    <dbReference type="NCBI Taxonomy" id="53326"/>
    <lineage>
        <taxon>Eukaryota</taxon>
        <taxon>Metazoa</taxon>
        <taxon>Ecdysozoa</taxon>
        <taxon>Nematoda</taxon>
        <taxon>Chromadorea</taxon>
        <taxon>Rhabditida</taxon>
        <taxon>Rhabditina</taxon>
        <taxon>Rhabditomorpha</taxon>
        <taxon>Strongyloidea</taxon>
        <taxon>Ancylostomatidae</taxon>
        <taxon>Ancylostomatinae</taxon>
        <taxon>Ancylostoma</taxon>
    </lineage>
</organism>
<accession>A0A016V6Z1</accession>